<dbReference type="EMBL" id="AOMD01000030">
    <property type="protein sequence ID" value="EMA43341.1"/>
    <property type="molecule type" value="Genomic_DNA"/>
</dbReference>
<dbReference type="InParanoid" id="M0MC69"/>
<dbReference type="InterPro" id="IPR014729">
    <property type="entry name" value="Rossmann-like_a/b/a_fold"/>
</dbReference>
<organism evidence="3 4">
    <name type="scientific">Halococcus saccharolyticus DSM 5350</name>
    <dbReference type="NCBI Taxonomy" id="1227455"/>
    <lineage>
        <taxon>Archaea</taxon>
        <taxon>Methanobacteriati</taxon>
        <taxon>Methanobacteriota</taxon>
        <taxon>Stenosarchaea group</taxon>
        <taxon>Halobacteria</taxon>
        <taxon>Halobacteriales</taxon>
        <taxon>Halococcaceae</taxon>
        <taxon>Halococcus</taxon>
    </lineage>
</organism>
<dbReference type="InterPro" id="IPR006015">
    <property type="entry name" value="Universal_stress_UspA"/>
</dbReference>
<dbReference type="PANTHER" id="PTHR46268:SF6">
    <property type="entry name" value="UNIVERSAL STRESS PROTEIN UP12"/>
    <property type="match status" value="1"/>
</dbReference>
<evidence type="ECO:0000256" key="1">
    <source>
        <dbReference type="ARBA" id="ARBA00008791"/>
    </source>
</evidence>
<dbReference type="AlphaFoldDB" id="M0MC69"/>
<sequence length="150" mass="15964">MYETLLIPTDGSDHARQAAERGFDLAATYGAAVRIVHVIEDPDSGVTVHEYDDQVRDDMERIGERYVDDLVSAAEGCDVAATGEVRHGAAHEEIIAAADDHAADLIVMATHGRTGLEGLVLGSVAERVVRLASVSVLVARPDDESPSSDE</sequence>
<dbReference type="PRINTS" id="PR01438">
    <property type="entry name" value="UNVRSLSTRESS"/>
</dbReference>
<comment type="caution">
    <text evidence="3">The sequence shown here is derived from an EMBL/GenBank/DDBJ whole genome shotgun (WGS) entry which is preliminary data.</text>
</comment>
<name>M0MC69_9EURY</name>
<proteinExistence type="inferred from homology"/>
<dbReference type="CDD" id="cd00293">
    <property type="entry name" value="USP-like"/>
    <property type="match status" value="1"/>
</dbReference>
<evidence type="ECO:0000313" key="3">
    <source>
        <dbReference type="EMBL" id="EMA43341.1"/>
    </source>
</evidence>
<protein>
    <submittedName>
        <fullName evidence="3">Putative universal stress protein</fullName>
    </submittedName>
</protein>
<dbReference type="Gene3D" id="3.40.50.620">
    <property type="entry name" value="HUPs"/>
    <property type="match status" value="1"/>
</dbReference>
<dbReference type="PATRIC" id="fig|1227455.4.peg.3098"/>
<dbReference type="RefSeq" id="WP_006078900.1">
    <property type="nucleotide sequence ID" value="NZ_AOMD01000030.1"/>
</dbReference>
<dbReference type="Proteomes" id="UP000011669">
    <property type="component" value="Unassembled WGS sequence"/>
</dbReference>
<dbReference type="SUPFAM" id="SSF52402">
    <property type="entry name" value="Adenine nucleotide alpha hydrolases-like"/>
    <property type="match status" value="1"/>
</dbReference>
<gene>
    <name evidence="3" type="ORF">C449_15222</name>
</gene>
<dbReference type="PANTHER" id="PTHR46268">
    <property type="entry name" value="STRESS RESPONSE PROTEIN NHAX"/>
    <property type="match status" value="1"/>
</dbReference>
<comment type="similarity">
    <text evidence="1">Belongs to the universal stress protein A family.</text>
</comment>
<evidence type="ECO:0000313" key="4">
    <source>
        <dbReference type="Proteomes" id="UP000011669"/>
    </source>
</evidence>
<dbReference type="InterPro" id="IPR006016">
    <property type="entry name" value="UspA"/>
</dbReference>
<keyword evidence="4" id="KW-1185">Reference proteome</keyword>
<dbReference type="Pfam" id="PF00582">
    <property type="entry name" value="Usp"/>
    <property type="match status" value="1"/>
</dbReference>
<dbReference type="STRING" id="1227455.C449_15222"/>
<feature type="domain" description="UspA" evidence="2">
    <location>
        <begin position="1"/>
        <end position="140"/>
    </location>
</feature>
<reference evidence="3 4" key="1">
    <citation type="journal article" date="2014" name="PLoS Genet.">
        <title>Phylogenetically driven sequencing of extremely halophilic archaea reveals strategies for static and dynamic osmo-response.</title>
        <authorList>
            <person name="Becker E.A."/>
            <person name="Seitzer P.M."/>
            <person name="Tritt A."/>
            <person name="Larsen D."/>
            <person name="Krusor M."/>
            <person name="Yao A.I."/>
            <person name="Wu D."/>
            <person name="Madern D."/>
            <person name="Eisen J.A."/>
            <person name="Darling A.E."/>
            <person name="Facciotti M.T."/>
        </authorList>
    </citation>
    <scope>NUCLEOTIDE SEQUENCE [LARGE SCALE GENOMIC DNA]</scope>
    <source>
        <strain evidence="3 4">DSM 5350</strain>
    </source>
</reference>
<evidence type="ECO:0000259" key="2">
    <source>
        <dbReference type="Pfam" id="PF00582"/>
    </source>
</evidence>
<accession>M0MC69</accession>
<dbReference type="OrthoDB" id="105697at2157"/>